<evidence type="ECO:0000313" key="2">
    <source>
        <dbReference type="EMBL" id="KAK3677287.1"/>
    </source>
</evidence>
<protein>
    <recommendedName>
        <fullName evidence="1">SPX domain-containing protein</fullName>
    </recommendedName>
</protein>
<reference evidence="2" key="1">
    <citation type="submission" date="2023-07" db="EMBL/GenBank/DDBJ databases">
        <title>Black Yeasts Isolated from many extreme environments.</title>
        <authorList>
            <person name="Coleine C."/>
            <person name="Stajich J.E."/>
            <person name="Selbmann L."/>
        </authorList>
    </citation>
    <scope>NUCLEOTIDE SEQUENCE</scope>
    <source>
        <strain evidence="2">CCFEE 5485</strain>
    </source>
</reference>
<evidence type="ECO:0000313" key="3">
    <source>
        <dbReference type="Proteomes" id="UP001274830"/>
    </source>
</evidence>
<keyword evidence="3" id="KW-1185">Reference proteome</keyword>
<feature type="domain" description="SPX" evidence="1">
    <location>
        <begin position="1"/>
        <end position="341"/>
    </location>
</feature>
<dbReference type="Proteomes" id="UP001274830">
    <property type="component" value="Unassembled WGS sequence"/>
</dbReference>
<dbReference type="GO" id="GO:0016036">
    <property type="term" value="P:cellular response to phosphate starvation"/>
    <property type="evidence" value="ECO:0007669"/>
    <property type="project" value="InterPro"/>
</dbReference>
<dbReference type="EMBL" id="JAUTXT010000007">
    <property type="protein sequence ID" value="KAK3677287.1"/>
    <property type="molecule type" value="Genomic_DNA"/>
</dbReference>
<comment type="caution">
    <text evidence="2">The sequence shown here is derived from an EMBL/GenBank/DDBJ whole genome shotgun (WGS) entry which is preliminary data.</text>
</comment>
<organism evidence="2 3">
    <name type="scientific">Recurvomyces mirabilis</name>
    <dbReference type="NCBI Taxonomy" id="574656"/>
    <lineage>
        <taxon>Eukaryota</taxon>
        <taxon>Fungi</taxon>
        <taxon>Dikarya</taxon>
        <taxon>Ascomycota</taxon>
        <taxon>Pezizomycotina</taxon>
        <taxon>Dothideomycetes</taxon>
        <taxon>Dothideomycetidae</taxon>
        <taxon>Mycosphaerellales</taxon>
        <taxon>Teratosphaeriaceae</taxon>
        <taxon>Recurvomyces</taxon>
    </lineage>
</organism>
<name>A0AAE1C411_9PEZI</name>
<dbReference type="AlphaFoldDB" id="A0AAE1C411"/>
<dbReference type="Pfam" id="PF03105">
    <property type="entry name" value="SPX"/>
    <property type="match status" value="1"/>
</dbReference>
<dbReference type="PANTHER" id="PTHR45978:SF7">
    <property type="entry name" value="SPX DOMAIN-CONTAINING PROTEIN 4"/>
    <property type="match status" value="1"/>
</dbReference>
<dbReference type="PANTHER" id="PTHR45978">
    <property type="entry name" value="SPX DOMAIN-CONTAINING PROTEIN 3"/>
    <property type="match status" value="1"/>
</dbReference>
<gene>
    <name evidence="2" type="ORF">LTR78_002825</name>
</gene>
<dbReference type="InterPro" id="IPR004331">
    <property type="entry name" value="SPX_dom"/>
</dbReference>
<dbReference type="InterPro" id="IPR031142">
    <property type="entry name" value="SPX_prot"/>
</dbReference>
<dbReference type="PROSITE" id="PS51382">
    <property type="entry name" value="SPX"/>
    <property type="match status" value="1"/>
</dbReference>
<evidence type="ECO:0000259" key="1">
    <source>
        <dbReference type="PROSITE" id="PS51382"/>
    </source>
</evidence>
<accession>A0AAE1C411</accession>
<proteinExistence type="predicted"/>
<sequence>MKFGHEYEQSLAEARFPEQWLGSAIDYKYLKKCIKKVHRELDQCGLDPDTIVRLSKDADGTGERRLSTVRQQLQAAQAPDESPLNSITEEFSPQLRVLVDSKTGTPLDATLTEETKVGLQKLAQHETTIGHQNPHLAAHATHAVLGHNGGPVTQERTVSPPPDTSDAKWVQIPLAAAKDFFDLLGPKLDQLEQLRIVETEKLEMEILDLGDMVEDVVEPVREGYEAVREVNYRDLYFWREMFRMYMENPIFYDSTEQRRGAVTYEEAKTRLEAYKQQLKDTGLLAKMKTPEARKAAKQFLKLNVDILSIMRFQEMNNRAMTKILKKFDKQTHLEAQPFLKELVEKYPALTPASANGGAAKHSGGFAECIARDLHAEISTKVLSIVPQIQDWTCPVCTEMAWRPDENMTRCPACNAETVMKADGRNINFEAMDFLEKYFPLETKKRQKDNEKASLERTYGEEFTKPGCSIM</sequence>